<sequence length="26" mass="2922">MSSVFATTTAVQFDLEYVMELDETHG</sequence>
<protein>
    <submittedName>
        <fullName evidence="1">Uncharacterized protein</fullName>
    </submittedName>
</protein>
<dbReference type="EMBL" id="LATX01001541">
    <property type="protein sequence ID" value="KTB40880.1"/>
    <property type="molecule type" value="Genomic_DNA"/>
</dbReference>
<accession>A0A0W0FX33</accession>
<organism evidence="1 2">
    <name type="scientific">Moniliophthora roreri</name>
    <name type="common">Frosty pod rot fungus</name>
    <name type="synonym">Monilia roreri</name>
    <dbReference type="NCBI Taxonomy" id="221103"/>
    <lineage>
        <taxon>Eukaryota</taxon>
        <taxon>Fungi</taxon>
        <taxon>Dikarya</taxon>
        <taxon>Basidiomycota</taxon>
        <taxon>Agaricomycotina</taxon>
        <taxon>Agaricomycetes</taxon>
        <taxon>Agaricomycetidae</taxon>
        <taxon>Agaricales</taxon>
        <taxon>Marasmiineae</taxon>
        <taxon>Marasmiaceae</taxon>
        <taxon>Moniliophthora</taxon>
    </lineage>
</organism>
<dbReference type="Proteomes" id="UP000054988">
    <property type="component" value="Unassembled WGS sequence"/>
</dbReference>
<reference evidence="1 2" key="1">
    <citation type="submission" date="2015-12" db="EMBL/GenBank/DDBJ databases">
        <title>Draft genome sequence of Moniliophthora roreri, the causal agent of frosty pod rot of cacao.</title>
        <authorList>
            <person name="Aime M.C."/>
            <person name="Diaz-Valderrama J.R."/>
            <person name="Kijpornyongpan T."/>
            <person name="Phillips-Mora W."/>
        </authorList>
    </citation>
    <scope>NUCLEOTIDE SEQUENCE [LARGE SCALE GENOMIC DNA]</scope>
    <source>
        <strain evidence="1 2">MCA 2952</strain>
    </source>
</reference>
<comment type="caution">
    <text evidence="1">The sequence shown here is derived from an EMBL/GenBank/DDBJ whole genome shotgun (WGS) entry which is preliminary data.</text>
</comment>
<name>A0A0W0FX33_MONRR</name>
<gene>
    <name evidence="1" type="ORF">WG66_6544</name>
</gene>
<dbReference type="AlphaFoldDB" id="A0A0W0FX33"/>
<evidence type="ECO:0000313" key="2">
    <source>
        <dbReference type="Proteomes" id="UP000054988"/>
    </source>
</evidence>
<proteinExistence type="predicted"/>
<evidence type="ECO:0000313" key="1">
    <source>
        <dbReference type="EMBL" id="KTB40880.1"/>
    </source>
</evidence>